<dbReference type="Proteomes" id="UP001194273">
    <property type="component" value="Unassembled WGS sequence"/>
</dbReference>
<organism evidence="1 2">
    <name type="scientific">Thermophilibacter gallinarum</name>
    <dbReference type="NCBI Taxonomy" id="2779357"/>
    <lineage>
        <taxon>Bacteria</taxon>
        <taxon>Bacillati</taxon>
        <taxon>Actinomycetota</taxon>
        <taxon>Coriobacteriia</taxon>
        <taxon>Coriobacteriales</taxon>
        <taxon>Atopobiaceae</taxon>
        <taxon>Thermophilibacter</taxon>
    </lineage>
</organism>
<dbReference type="SUPFAM" id="SSF48452">
    <property type="entry name" value="TPR-like"/>
    <property type="match status" value="1"/>
</dbReference>
<proteinExistence type="predicted"/>
<name>A0ABR9QQP5_9ACTN</name>
<dbReference type="InterPro" id="IPR011990">
    <property type="entry name" value="TPR-like_helical_dom_sf"/>
</dbReference>
<dbReference type="EMBL" id="JADCJZ010000001">
    <property type="protein sequence ID" value="MBE5023396.1"/>
    <property type="molecule type" value="Genomic_DNA"/>
</dbReference>
<evidence type="ECO:0000313" key="1">
    <source>
        <dbReference type="EMBL" id="MBE5023396.1"/>
    </source>
</evidence>
<dbReference type="Gene3D" id="1.25.40.10">
    <property type="entry name" value="Tetratricopeptide repeat domain"/>
    <property type="match status" value="1"/>
</dbReference>
<accession>A0ABR9QQP5</accession>
<sequence>MAHDSRRDDYLRMSLRYALSLDESDPGAAARAFATFGRRLAQDRDSLPQTDADRAFHLVARATEVLDYRLPFAGDAQVEALSAQARALLDEAISLDPSCHDAVRMRMSCETGSYEARWRFLSERAEKVRASCEAERDQLCGLLDAARRPLAASLAMRPWWRWMAEMAECALICGRNRESVRVARQLLEADPGDLSDVRFTLAYALAKLEDEKGLAELAANYPDPNGLGHPDDAWVMLAQIALAHGRWDLRTARELVERLLASYPGSAGVMVRQMEIADGRFARVRVEEYSEDEMVLALSEGVVLLQEGVERSGRGVLGAWLARTVSELRPREVEEFMRATGGEAAGTGAGAPGGEVS</sequence>
<comment type="caution">
    <text evidence="1">The sequence shown here is derived from an EMBL/GenBank/DDBJ whole genome shotgun (WGS) entry which is preliminary data.</text>
</comment>
<keyword evidence="2" id="KW-1185">Reference proteome</keyword>
<evidence type="ECO:0000313" key="2">
    <source>
        <dbReference type="Proteomes" id="UP001194273"/>
    </source>
</evidence>
<gene>
    <name evidence="1" type="ORF">INF26_00800</name>
</gene>
<dbReference type="RefSeq" id="WP_193528854.1">
    <property type="nucleotide sequence ID" value="NZ_JADCJZ010000001.1"/>
</dbReference>
<reference evidence="1 2" key="1">
    <citation type="submission" date="2020-10" db="EMBL/GenBank/DDBJ databases">
        <title>ChiBAC.</title>
        <authorList>
            <person name="Zenner C."/>
            <person name="Hitch T.C.A."/>
            <person name="Clavel T."/>
        </authorList>
    </citation>
    <scope>NUCLEOTIDE SEQUENCE [LARGE SCALE GENOMIC DNA]</scope>
    <source>
        <strain evidence="1 2">DSM 107455</strain>
    </source>
</reference>
<protein>
    <submittedName>
        <fullName evidence="1">Response regulator receiver protein</fullName>
    </submittedName>
</protein>